<evidence type="ECO:0000313" key="12">
    <source>
        <dbReference type="EMBL" id="KAK7600895.1"/>
    </source>
</evidence>
<comment type="catalytic activity">
    <reaction evidence="7">
        <text>L-threonyl-[protein] + ATP = O-phospho-L-threonyl-[protein] + ADP + H(+)</text>
        <dbReference type="Rhea" id="RHEA:46608"/>
        <dbReference type="Rhea" id="RHEA-COMP:11060"/>
        <dbReference type="Rhea" id="RHEA-COMP:11605"/>
        <dbReference type="ChEBI" id="CHEBI:15378"/>
        <dbReference type="ChEBI" id="CHEBI:30013"/>
        <dbReference type="ChEBI" id="CHEBI:30616"/>
        <dbReference type="ChEBI" id="CHEBI:61977"/>
        <dbReference type="ChEBI" id="CHEBI:456216"/>
        <dbReference type="EC" id="2.7.11.1"/>
    </reaction>
</comment>
<feature type="domain" description="Protein kinase" evidence="11">
    <location>
        <begin position="27"/>
        <end position="280"/>
    </location>
</feature>
<dbReference type="SUPFAM" id="SSF56112">
    <property type="entry name" value="Protein kinase-like (PK-like)"/>
    <property type="match status" value="1"/>
</dbReference>
<dbReference type="GO" id="GO:0005524">
    <property type="term" value="F:ATP binding"/>
    <property type="evidence" value="ECO:0007669"/>
    <property type="project" value="UniProtKB-UniRule"/>
</dbReference>
<dbReference type="EMBL" id="JBBCAQ010000010">
    <property type="protein sequence ID" value="KAK7600895.1"/>
    <property type="molecule type" value="Genomic_DNA"/>
</dbReference>
<comment type="similarity">
    <text evidence="10">Belongs to the protein kinase superfamily.</text>
</comment>
<keyword evidence="6 9" id="KW-0067">ATP-binding</keyword>
<dbReference type="PANTHER" id="PTHR24346:SF49">
    <property type="entry name" value="NIM1 SERINE_THREONINE PROTEIN KINASE"/>
    <property type="match status" value="1"/>
</dbReference>
<dbReference type="Pfam" id="PF00069">
    <property type="entry name" value="Pkinase"/>
    <property type="match status" value="1"/>
</dbReference>
<keyword evidence="3" id="KW-0808">Transferase</keyword>
<dbReference type="InterPro" id="IPR011009">
    <property type="entry name" value="Kinase-like_dom_sf"/>
</dbReference>
<evidence type="ECO:0000256" key="9">
    <source>
        <dbReference type="PROSITE-ProRule" id="PRU10141"/>
    </source>
</evidence>
<keyword evidence="5" id="KW-0418">Kinase</keyword>
<keyword evidence="13" id="KW-1185">Reference proteome</keyword>
<evidence type="ECO:0000259" key="11">
    <source>
        <dbReference type="PROSITE" id="PS50011"/>
    </source>
</evidence>
<dbReference type="InterPro" id="IPR017441">
    <property type="entry name" value="Protein_kinase_ATP_BS"/>
</dbReference>
<dbReference type="PROSITE" id="PS00107">
    <property type="entry name" value="PROTEIN_KINASE_ATP"/>
    <property type="match status" value="1"/>
</dbReference>
<dbReference type="InterPro" id="IPR008271">
    <property type="entry name" value="Ser/Thr_kinase_AS"/>
</dbReference>
<evidence type="ECO:0000256" key="8">
    <source>
        <dbReference type="ARBA" id="ARBA00048679"/>
    </source>
</evidence>
<evidence type="ECO:0000256" key="7">
    <source>
        <dbReference type="ARBA" id="ARBA00047899"/>
    </source>
</evidence>
<evidence type="ECO:0000256" key="6">
    <source>
        <dbReference type="ARBA" id="ARBA00022840"/>
    </source>
</evidence>
<evidence type="ECO:0000256" key="3">
    <source>
        <dbReference type="ARBA" id="ARBA00022679"/>
    </source>
</evidence>
<keyword evidence="2 10" id="KW-0723">Serine/threonine-protein kinase</keyword>
<dbReference type="PROSITE" id="PS00108">
    <property type="entry name" value="PROTEIN_KINASE_ST"/>
    <property type="match status" value="1"/>
</dbReference>
<protein>
    <recommendedName>
        <fullName evidence="1">non-specific serine/threonine protein kinase</fullName>
        <ecNumber evidence="1">2.7.11.1</ecNumber>
    </recommendedName>
</protein>
<proteinExistence type="inferred from homology"/>
<gene>
    <name evidence="12" type="ORF">V9T40_008336</name>
</gene>
<dbReference type="SMART" id="SM00220">
    <property type="entry name" value="S_TKc"/>
    <property type="match status" value="1"/>
</dbReference>
<dbReference type="EC" id="2.7.11.1" evidence="1"/>
<dbReference type="InterPro" id="IPR000719">
    <property type="entry name" value="Prot_kinase_dom"/>
</dbReference>
<evidence type="ECO:0000256" key="5">
    <source>
        <dbReference type="ARBA" id="ARBA00022777"/>
    </source>
</evidence>
<evidence type="ECO:0000256" key="4">
    <source>
        <dbReference type="ARBA" id="ARBA00022741"/>
    </source>
</evidence>
<dbReference type="GO" id="GO:0035556">
    <property type="term" value="P:intracellular signal transduction"/>
    <property type="evidence" value="ECO:0007669"/>
    <property type="project" value="TreeGrafter"/>
</dbReference>
<dbReference type="Gene3D" id="1.10.510.10">
    <property type="entry name" value="Transferase(Phosphotransferase) domain 1"/>
    <property type="match status" value="1"/>
</dbReference>
<dbReference type="GO" id="GO:0050321">
    <property type="term" value="F:tau-protein kinase activity"/>
    <property type="evidence" value="ECO:0007669"/>
    <property type="project" value="TreeGrafter"/>
</dbReference>
<dbReference type="AlphaFoldDB" id="A0AAN9TQE2"/>
<evidence type="ECO:0000313" key="13">
    <source>
        <dbReference type="Proteomes" id="UP001367676"/>
    </source>
</evidence>
<dbReference type="PROSITE" id="PS50011">
    <property type="entry name" value="PROTEIN_KINASE_DOM"/>
    <property type="match status" value="1"/>
</dbReference>
<dbReference type="FunFam" id="3.30.200.20:FF:000003">
    <property type="entry name" value="Non-specific serine/threonine protein kinase"/>
    <property type="match status" value="1"/>
</dbReference>
<evidence type="ECO:0000256" key="2">
    <source>
        <dbReference type="ARBA" id="ARBA00022527"/>
    </source>
</evidence>
<organism evidence="12 13">
    <name type="scientific">Parthenolecanium corni</name>
    <dbReference type="NCBI Taxonomy" id="536013"/>
    <lineage>
        <taxon>Eukaryota</taxon>
        <taxon>Metazoa</taxon>
        <taxon>Ecdysozoa</taxon>
        <taxon>Arthropoda</taxon>
        <taxon>Hexapoda</taxon>
        <taxon>Insecta</taxon>
        <taxon>Pterygota</taxon>
        <taxon>Neoptera</taxon>
        <taxon>Paraneoptera</taxon>
        <taxon>Hemiptera</taxon>
        <taxon>Sternorrhyncha</taxon>
        <taxon>Coccoidea</taxon>
        <taxon>Coccidae</taxon>
        <taxon>Parthenolecanium</taxon>
    </lineage>
</organism>
<comment type="caution">
    <text evidence="12">The sequence shown here is derived from an EMBL/GenBank/DDBJ whole genome shotgun (WGS) entry which is preliminary data.</text>
</comment>
<reference evidence="12 13" key="1">
    <citation type="submission" date="2024-03" db="EMBL/GenBank/DDBJ databases">
        <title>Adaptation during the transition from Ophiocordyceps entomopathogen to insect associate is accompanied by gene loss and intensified selection.</title>
        <authorList>
            <person name="Ward C.M."/>
            <person name="Onetto C.A."/>
            <person name="Borneman A.R."/>
        </authorList>
    </citation>
    <scope>NUCLEOTIDE SEQUENCE [LARGE SCALE GENOMIC DNA]</scope>
    <source>
        <strain evidence="12">AWRI1</strain>
        <tissue evidence="12">Single Adult Female</tissue>
    </source>
</reference>
<accession>A0AAN9TQE2</accession>
<evidence type="ECO:0000256" key="10">
    <source>
        <dbReference type="RuleBase" id="RU000304"/>
    </source>
</evidence>
<dbReference type="GO" id="GO:0000226">
    <property type="term" value="P:microtubule cytoskeleton organization"/>
    <property type="evidence" value="ECO:0007669"/>
    <property type="project" value="TreeGrafter"/>
</dbReference>
<evidence type="ECO:0000256" key="1">
    <source>
        <dbReference type="ARBA" id="ARBA00012513"/>
    </source>
</evidence>
<dbReference type="Proteomes" id="UP001367676">
    <property type="component" value="Unassembled WGS sequence"/>
</dbReference>
<dbReference type="PANTHER" id="PTHR24346">
    <property type="entry name" value="MAP/MICROTUBULE AFFINITY-REGULATING KINASE"/>
    <property type="match status" value="1"/>
</dbReference>
<dbReference type="FunFam" id="1.10.510.10:FF:000571">
    <property type="entry name" value="Maternal embryonic leucine zipper kinase"/>
    <property type="match status" value="1"/>
</dbReference>
<feature type="binding site" evidence="9">
    <location>
        <position position="56"/>
    </location>
    <ligand>
        <name>ATP</name>
        <dbReference type="ChEBI" id="CHEBI:30616"/>
    </ligand>
</feature>
<keyword evidence="4 9" id="KW-0547">Nucleotide-binding</keyword>
<dbReference type="GO" id="GO:0005737">
    <property type="term" value="C:cytoplasm"/>
    <property type="evidence" value="ECO:0007669"/>
    <property type="project" value="TreeGrafter"/>
</dbReference>
<comment type="catalytic activity">
    <reaction evidence="8">
        <text>L-seryl-[protein] + ATP = O-phospho-L-seryl-[protein] + ADP + H(+)</text>
        <dbReference type="Rhea" id="RHEA:17989"/>
        <dbReference type="Rhea" id="RHEA-COMP:9863"/>
        <dbReference type="Rhea" id="RHEA-COMP:11604"/>
        <dbReference type="ChEBI" id="CHEBI:15378"/>
        <dbReference type="ChEBI" id="CHEBI:29999"/>
        <dbReference type="ChEBI" id="CHEBI:30616"/>
        <dbReference type="ChEBI" id="CHEBI:83421"/>
        <dbReference type="ChEBI" id="CHEBI:456216"/>
        <dbReference type="EC" id="2.7.11.1"/>
    </reaction>
</comment>
<name>A0AAN9TQE2_9HEMI</name>
<sequence length="377" mass="42730">MLPGQCQAREQKWCQHSTIYKRNKSLYRLQTQIGHGSYSVVHIGYHELTKEKVAIKTCNKQTLTSRAKKMLLREIAIMESIFHPNIVRLFEVLETPTKLHLVMEYMIGGGLHSRLLSEGKMKETDAKVIFAQLLSAVKHLHDRNIIHRDIKAENVFCGEKNNVKLGDFGFSTVLVKGRNEELFTLCGSLPYAAPELLQERRYKGQPVDIWALGVLLYFITTGQMPFTATSVHHLKRSILLGVISMPAHLSHSCMTLIRGLLKTVPGKRFSLTEIRNSLWLSDVMITENIYDKWCIVPTVGSPNNINEIELRARKQLLSYGIDSKMLEEHAAQGIQSDIIATYRIIIHKILSSIGLPAVTKITGKKLDHARSHVCKIM</sequence>